<evidence type="ECO:0000256" key="1">
    <source>
        <dbReference type="SAM" id="Phobius"/>
    </source>
</evidence>
<keyword evidence="1" id="KW-0472">Membrane</keyword>
<dbReference type="STRING" id="1123291.SAMN04490355_104332"/>
<dbReference type="Proteomes" id="UP000199520">
    <property type="component" value="Unassembled WGS sequence"/>
</dbReference>
<dbReference type="OrthoDB" id="1683460at2"/>
<feature type="transmembrane region" description="Helical" evidence="1">
    <location>
        <begin position="97"/>
        <end position="115"/>
    </location>
</feature>
<organism evidence="2 3">
    <name type="scientific">Pelosinus propionicus DSM 13327</name>
    <dbReference type="NCBI Taxonomy" id="1123291"/>
    <lineage>
        <taxon>Bacteria</taxon>
        <taxon>Bacillati</taxon>
        <taxon>Bacillota</taxon>
        <taxon>Negativicutes</taxon>
        <taxon>Selenomonadales</taxon>
        <taxon>Sporomusaceae</taxon>
        <taxon>Pelosinus</taxon>
    </lineage>
</organism>
<dbReference type="EMBL" id="FOTS01000043">
    <property type="protein sequence ID" value="SFM12608.1"/>
    <property type="molecule type" value="Genomic_DNA"/>
</dbReference>
<accession>A0A1I4NAT3</accession>
<dbReference type="NCBIfam" id="NF041644">
    <property type="entry name" value="CBO0543_fam"/>
    <property type="match status" value="1"/>
</dbReference>
<gene>
    <name evidence="2" type="ORF">SAMN04490355_104332</name>
</gene>
<dbReference type="AlphaFoldDB" id="A0A1I4NAT3"/>
<reference evidence="3" key="1">
    <citation type="submission" date="2016-10" db="EMBL/GenBank/DDBJ databases">
        <authorList>
            <person name="Varghese N."/>
            <person name="Submissions S."/>
        </authorList>
    </citation>
    <scope>NUCLEOTIDE SEQUENCE [LARGE SCALE GENOMIC DNA]</scope>
    <source>
        <strain evidence="3">DSM 13327</strain>
    </source>
</reference>
<proteinExistence type="predicted"/>
<name>A0A1I4NAT3_9FIRM</name>
<keyword evidence="1" id="KW-1133">Transmembrane helix</keyword>
<keyword evidence="3" id="KW-1185">Reference proteome</keyword>
<feature type="transmembrane region" description="Helical" evidence="1">
    <location>
        <begin position="127"/>
        <end position="150"/>
    </location>
</feature>
<dbReference type="RefSeq" id="WP_090941326.1">
    <property type="nucleotide sequence ID" value="NZ_FOTS01000043.1"/>
</dbReference>
<evidence type="ECO:0000313" key="3">
    <source>
        <dbReference type="Proteomes" id="UP000199520"/>
    </source>
</evidence>
<dbReference type="InterPro" id="IPR048147">
    <property type="entry name" value="CBO0543-like"/>
</dbReference>
<evidence type="ECO:0000313" key="2">
    <source>
        <dbReference type="EMBL" id="SFM12608.1"/>
    </source>
</evidence>
<keyword evidence="1" id="KW-0812">Transmembrane</keyword>
<feature type="transmembrane region" description="Helical" evidence="1">
    <location>
        <begin position="6"/>
        <end position="25"/>
    </location>
</feature>
<sequence length="160" mass="19036">MLSVETIITIVAAVITLMLLIYVVDWRYFRDWIVVFLFKSVIDFAWGSPVVNLKLLDYPVRLLPHYYNTSILFELWVFPTACVLYNQVTRKRGLWPIIYYAGIFSAVITAIEYPLEVYTDLIEYLNWSWFTSFYTMLTTFLCSRAFIAFFRWGCNYFEGK</sequence>
<feature type="transmembrane region" description="Helical" evidence="1">
    <location>
        <begin position="65"/>
        <end position="85"/>
    </location>
</feature>
<protein>
    <submittedName>
        <fullName evidence="2">Uncharacterized protein</fullName>
    </submittedName>
</protein>